<protein>
    <submittedName>
        <fullName evidence="1">Uncharacterized protein</fullName>
    </submittedName>
</protein>
<proteinExistence type="predicted"/>
<comment type="caution">
    <text evidence="1">The sequence shown here is derived from an EMBL/GenBank/DDBJ whole genome shotgun (WGS) entry which is preliminary data.</text>
</comment>
<dbReference type="GeneID" id="70226380"/>
<organism evidence="1 2">
    <name type="scientific">Fusarium redolens</name>
    <dbReference type="NCBI Taxonomy" id="48865"/>
    <lineage>
        <taxon>Eukaryota</taxon>
        <taxon>Fungi</taxon>
        <taxon>Dikarya</taxon>
        <taxon>Ascomycota</taxon>
        <taxon>Pezizomycotina</taxon>
        <taxon>Sordariomycetes</taxon>
        <taxon>Hypocreomycetidae</taxon>
        <taxon>Hypocreales</taxon>
        <taxon>Nectriaceae</taxon>
        <taxon>Fusarium</taxon>
        <taxon>Fusarium redolens species complex</taxon>
    </lineage>
</organism>
<gene>
    <name evidence="1" type="ORF">BKA55DRAFT_599655</name>
</gene>
<evidence type="ECO:0000313" key="2">
    <source>
        <dbReference type="Proteomes" id="UP000720189"/>
    </source>
</evidence>
<dbReference type="EMBL" id="JAGMUX010000029">
    <property type="protein sequence ID" value="KAH7216955.1"/>
    <property type="molecule type" value="Genomic_DNA"/>
</dbReference>
<dbReference type="AlphaFoldDB" id="A0A9P9JL19"/>
<dbReference type="OrthoDB" id="5102541at2759"/>
<name>A0A9P9JL19_FUSRE</name>
<dbReference type="RefSeq" id="XP_046041936.1">
    <property type="nucleotide sequence ID" value="XM_046196426.1"/>
</dbReference>
<sequence>MNDILHEDTSGNLLRDALGIVYISDKASARKYQETKMWQTMELPGTLKHDQLETLWRLFSRMITFIEDYASKATSVYPPRAYLGIPDIINGNGSYFKGQRLETKVVRFMSLTGTERYRFLRAFARYELLCKIFYPRKRSPEETYTMEKQLIAMSEDSDLTMMTSVHEYYRGAEHRGLEQSDEEPEYDEVSMDRFGTVIHKRSPHLKRLHGFQLHIYRQRAWGLFDDDRLYPMHNNHFPTLNEFDQMEKAFQDKVFLAPDLERSRRRSQKWQDYWALRTLEPPEQQCSEEDNKVSTKGYVGPCVRFFSASSGKLPIT</sequence>
<evidence type="ECO:0000313" key="1">
    <source>
        <dbReference type="EMBL" id="KAH7216955.1"/>
    </source>
</evidence>
<reference evidence="1" key="1">
    <citation type="journal article" date="2021" name="Nat. Commun.">
        <title>Genetic determinants of endophytism in the Arabidopsis root mycobiome.</title>
        <authorList>
            <person name="Mesny F."/>
            <person name="Miyauchi S."/>
            <person name="Thiergart T."/>
            <person name="Pickel B."/>
            <person name="Atanasova L."/>
            <person name="Karlsson M."/>
            <person name="Huettel B."/>
            <person name="Barry K.W."/>
            <person name="Haridas S."/>
            <person name="Chen C."/>
            <person name="Bauer D."/>
            <person name="Andreopoulos W."/>
            <person name="Pangilinan J."/>
            <person name="LaButti K."/>
            <person name="Riley R."/>
            <person name="Lipzen A."/>
            <person name="Clum A."/>
            <person name="Drula E."/>
            <person name="Henrissat B."/>
            <person name="Kohler A."/>
            <person name="Grigoriev I.V."/>
            <person name="Martin F.M."/>
            <person name="Hacquard S."/>
        </authorList>
    </citation>
    <scope>NUCLEOTIDE SEQUENCE</scope>
    <source>
        <strain evidence="1">MPI-CAGE-AT-0023</strain>
    </source>
</reference>
<dbReference type="Proteomes" id="UP000720189">
    <property type="component" value="Unassembled WGS sequence"/>
</dbReference>
<keyword evidence="2" id="KW-1185">Reference proteome</keyword>
<accession>A0A9P9JL19</accession>